<evidence type="ECO:0000259" key="2">
    <source>
        <dbReference type="Pfam" id="PF13349"/>
    </source>
</evidence>
<dbReference type="Proteomes" id="UP000035763">
    <property type="component" value="Unassembled WGS sequence"/>
</dbReference>
<dbReference type="OrthoDB" id="9810998at2"/>
<evidence type="ECO:0000313" key="3">
    <source>
        <dbReference type="EMBL" id="CCH74243.1"/>
    </source>
</evidence>
<proteinExistence type="predicted"/>
<gene>
    <name evidence="3" type="ORF">BN11_410006</name>
</gene>
<dbReference type="EMBL" id="CAJA01000346">
    <property type="protein sequence ID" value="CCH74243.1"/>
    <property type="molecule type" value="Genomic_DNA"/>
</dbReference>
<protein>
    <recommendedName>
        <fullName evidence="2">DUF4097 domain-containing protein</fullName>
    </recommendedName>
</protein>
<evidence type="ECO:0000313" key="4">
    <source>
        <dbReference type="Proteomes" id="UP000035763"/>
    </source>
</evidence>
<keyword evidence="4" id="KW-1185">Reference proteome</keyword>
<reference evidence="3 4" key="1">
    <citation type="journal article" date="2013" name="ISME J.">
        <title>A metabolic model for members of the genus Tetrasphaera involved in enhanced biological phosphorus removal.</title>
        <authorList>
            <person name="Kristiansen R."/>
            <person name="Nguyen H.T.T."/>
            <person name="Saunders A.M."/>
            <person name="Nielsen J.L."/>
            <person name="Wimmer R."/>
            <person name="Le V.Q."/>
            <person name="McIlroy S.J."/>
            <person name="Petrovski S."/>
            <person name="Seviour R.J."/>
            <person name="Calteau A."/>
            <person name="Nielsen K.L."/>
            <person name="Nielsen P.H."/>
        </authorList>
    </citation>
    <scope>NUCLEOTIDE SEQUENCE [LARGE SCALE GENOMIC DNA]</scope>
    <source>
        <strain evidence="3 4">Ben110</strain>
    </source>
</reference>
<feature type="region of interest" description="Disordered" evidence="1">
    <location>
        <begin position="266"/>
        <end position="294"/>
    </location>
</feature>
<dbReference type="InterPro" id="IPR025164">
    <property type="entry name" value="Toastrack_DUF4097"/>
</dbReference>
<name>W6JXE7_9MICO</name>
<feature type="domain" description="DUF4097" evidence="2">
    <location>
        <begin position="16"/>
        <end position="241"/>
    </location>
</feature>
<evidence type="ECO:0000256" key="1">
    <source>
        <dbReference type="SAM" id="MobiDB-lite"/>
    </source>
</evidence>
<sequence length="312" mass="32137">MSIHEVFTTPGPVALEVDLDHGQVVVVAAAQATTSVDVTGPHADDFSVEHRGDGVRVAPPKWRGWGFGRHTVRVGVPDGSSVRARCGSAGIDLEGELGEVTLKCGSGGVHCARAADLMFESGSGTIEIGHVEKLQGKSGSGSVHIGRLTGEGQVATGSGSIHLDRVVGSLDAKSGSGKLRITSASGDIRCRNGSGAIGIDVIWRGRADLRTTSGRVRLGIEEGKPVWADVSSVSGTVRSTLPPVGEPGPGQDHVELHVHTVSASISLDPAPKGLQDDTEPARPYDAPRGPDRAAAFAPIPTEQAVELSAQDS</sequence>
<dbReference type="RefSeq" id="WP_048694855.1">
    <property type="nucleotide sequence ID" value="NZ_HG764815.1"/>
</dbReference>
<organism evidence="3 4">
    <name type="scientific">Nostocoides australiense Ben110</name>
    <dbReference type="NCBI Taxonomy" id="1193182"/>
    <lineage>
        <taxon>Bacteria</taxon>
        <taxon>Bacillati</taxon>
        <taxon>Actinomycetota</taxon>
        <taxon>Actinomycetes</taxon>
        <taxon>Micrococcales</taxon>
        <taxon>Intrasporangiaceae</taxon>
        <taxon>Nostocoides</taxon>
    </lineage>
</organism>
<accession>W6JXE7</accession>
<dbReference type="AlphaFoldDB" id="W6JXE7"/>
<dbReference type="STRING" id="1193182.BN11_410006"/>
<dbReference type="Pfam" id="PF13349">
    <property type="entry name" value="DUF4097"/>
    <property type="match status" value="1"/>
</dbReference>
<comment type="caution">
    <text evidence="3">The sequence shown here is derived from an EMBL/GenBank/DDBJ whole genome shotgun (WGS) entry which is preliminary data.</text>
</comment>